<keyword evidence="2" id="KW-0813">Transport</keyword>
<dbReference type="PANTHER" id="PTHR11537">
    <property type="entry name" value="VOLTAGE-GATED POTASSIUM CHANNEL"/>
    <property type="match status" value="1"/>
</dbReference>
<dbReference type="GO" id="GO:0008076">
    <property type="term" value="C:voltage-gated potassium channel complex"/>
    <property type="evidence" value="ECO:0007669"/>
    <property type="project" value="InterPro"/>
</dbReference>
<evidence type="ECO:0000256" key="9">
    <source>
        <dbReference type="ARBA" id="ARBA00023065"/>
    </source>
</evidence>
<protein>
    <submittedName>
        <fullName evidence="16">Ion transporter</fullName>
    </submittedName>
    <submittedName>
        <fullName evidence="15">Potassium channel family protein</fullName>
    </submittedName>
</protein>
<dbReference type="OrthoDB" id="9799090at2"/>
<feature type="transmembrane region" description="Helical" evidence="13">
    <location>
        <begin position="206"/>
        <end position="231"/>
    </location>
</feature>
<keyword evidence="6" id="KW-0851">Voltage-gated channel</keyword>
<evidence type="ECO:0000313" key="16">
    <source>
        <dbReference type="EMBL" id="MFA1773472.1"/>
    </source>
</evidence>
<dbReference type="PANTHER" id="PTHR11537:SF254">
    <property type="entry name" value="POTASSIUM VOLTAGE-GATED CHANNEL PROTEIN SHAB"/>
    <property type="match status" value="1"/>
</dbReference>
<evidence type="ECO:0000256" key="10">
    <source>
        <dbReference type="ARBA" id="ARBA00023136"/>
    </source>
</evidence>
<evidence type="ECO:0000256" key="8">
    <source>
        <dbReference type="ARBA" id="ARBA00022989"/>
    </source>
</evidence>
<evidence type="ECO:0000256" key="6">
    <source>
        <dbReference type="ARBA" id="ARBA00022882"/>
    </source>
</evidence>
<feature type="compositionally biased region" description="Polar residues" evidence="12">
    <location>
        <begin position="271"/>
        <end position="280"/>
    </location>
</feature>
<dbReference type="EMBL" id="VKKZ01000026">
    <property type="protein sequence ID" value="KAA6430245.1"/>
    <property type="molecule type" value="Genomic_DNA"/>
</dbReference>
<evidence type="ECO:0000256" key="7">
    <source>
        <dbReference type="ARBA" id="ARBA00022958"/>
    </source>
</evidence>
<keyword evidence="10 13" id="KW-0472">Membrane</keyword>
<comment type="subcellular location">
    <subcellularLocation>
        <location evidence="1">Membrane</location>
        <topology evidence="1">Multi-pass membrane protein</topology>
    </subcellularLocation>
</comment>
<keyword evidence="9" id="KW-0406">Ion transport</keyword>
<dbReference type="AlphaFoldDB" id="A0A5M8Q2W9"/>
<reference evidence="15 17" key="2">
    <citation type="submission" date="2019-09" db="EMBL/GenBank/DDBJ databases">
        <title>A bacterium isolated from glacier soil.</title>
        <authorList>
            <person name="Liu Q."/>
        </authorList>
    </citation>
    <scope>NUCLEOTIDE SEQUENCE [LARGE SCALE GENOMIC DNA]</scope>
    <source>
        <strain evidence="15 17">MDT1-10-3</strain>
    </source>
</reference>
<keyword evidence="8 13" id="KW-1133">Transmembrane helix</keyword>
<evidence type="ECO:0000256" key="5">
    <source>
        <dbReference type="ARBA" id="ARBA00022826"/>
    </source>
</evidence>
<keyword evidence="5" id="KW-0631">Potassium channel</keyword>
<accession>A0A5M8Q2W9</accession>
<reference evidence="16 18" key="3">
    <citation type="submission" date="2024-08" db="EMBL/GenBank/DDBJ databases">
        <authorList>
            <person name="Wei W."/>
        </authorList>
    </citation>
    <scope>NUCLEOTIDE SEQUENCE [LARGE SCALE GENOMIC DNA]</scope>
    <source>
        <strain evidence="16 18">XU2</strain>
    </source>
</reference>
<evidence type="ECO:0000256" key="11">
    <source>
        <dbReference type="ARBA" id="ARBA00023303"/>
    </source>
</evidence>
<dbReference type="InterPro" id="IPR028325">
    <property type="entry name" value="VG_K_chnl"/>
</dbReference>
<comment type="caution">
    <text evidence="15">The sequence shown here is derived from an EMBL/GenBank/DDBJ whole genome shotgun (WGS) entry which is preliminary data.</text>
</comment>
<feature type="region of interest" description="Disordered" evidence="12">
    <location>
        <begin position="270"/>
        <end position="293"/>
    </location>
</feature>
<keyword evidence="7" id="KW-0630">Potassium</keyword>
<dbReference type="Proteomes" id="UP001570846">
    <property type="component" value="Unassembled WGS sequence"/>
</dbReference>
<dbReference type="InterPro" id="IPR027359">
    <property type="entry name" value="Volt_channel_dom_sf"/>
</dbReference>
<proteinExistence type="predicted"/>
<evidence type="ECO:0000256" key="3">
    <source>
        <dbReference type="ARBA" id="ARBA00022538"/>
    </source>
</evidence>
<evidence type="ECO:0000313" key="17">
    <source>
        <dbReference type="Proteomes" id="UP000323866"/>
    </source>
</evidence>
<gene>
    <name evidence="16" type="ORF">ACD591_19380</name>
    <name evidence="15" type="ORF">FOE74_20735</name>
</gene>
<feature type="transmembrane region" description="Helical" evidence="13">
    <location>
        <begin position="146"/>
        <end position="168"/>
    </location>
</feature>
<evidence type="ECO:0000313" key="18">
    <source>
        <dbReference type="Proteomes" id="UP001570846"/>
    </source>
</evidence>
<keyword evidence="18" id="KW-1185">Reference proteome</keyword>
<dbReference type="Gene3D" id="1.20.120.350">
    <property type="entry name" value="Voltage-gated potassium channels. Chain C"/>
    <property type="match status" value="1"/>
</dbReference>
<keyword evidence="3" id="KW-0633">Potassium transport</keyword>
<organism evidence="15 17">
    <name type="scientific">Rufibacter glacialis</name>
    <dbReference type="NCBI Taxonomy" id="1259555"/>
    <lineage>
        <taxon>Bacteria</taxon>
        <taxon>Pseudomonadati</taxon>
        <taxon>Bacteroidota</taxon>
        <taxon>Cytophagia</taxon>
        <taxon>Cytophagales</taxon>
        <taxon>Hymenobacteraceae</taxon>
        <taxon>Rufibacter</taxon>
    </lineage>
</organism>
<keyword evidence="4 13" id="KW-0812">Transmembrane</keyword>
<dbReference type="RefSeq" id="WP_149100561.1">
    <property type="nucleotide sequence ID" value="NZ_BMMG01000009.1"/>
</dbReference>
<feature type="transmembrane region" description="Helical" evidence="13">
    <location>
        <begin position="90"/>
        <end position="107"/>
    </location>
</feature>
<evidence type="ECO:0000256" key="2">
    <source>
        <dbReference type="ARBA" id="ARBA00022448"/>
    </source>
</evidence>
<reference evidence="15 17" key="1">
    <citation type="submission" date="2019-07" db="EMBL/GenBank/DDBJ databases">
        <authorList>
            <person name="Qu J.-H."/>
        </authorList>
    </citation>
    <scope>NUCLEOTIDE SEQUENCE [LARGE SCALE GENOMIC DNA]</scope>
    <source>
        <strain evidence="15 17">MDT1-10-3</strain>
    </source>
</reference>
<dbReference type="InterPro" id="IPR005821">
    <property type="entry name" value="Ion_trans_dom"/>
</dbReference>
<evidence type="ECO:0000256" key="13">
    <source>
        <dbReference type="SAM" id="Phobius"/>
    </source>
</evidence>
<dbReference type="Gene3D" id="1.10.287.70">
    <property type="match status" value="1"/>
</dbReference>
<dbReference type="SUPFAM" id="SSF81324">
    <property type="entry name" value="Voltage-gated potassium channels"/>
    <property type="match status" value="1"/>
</dbReference>
<dbReference type="GO" id="GO:0001508">
    <property type="term" value="P:action potential"/>
    <property type="evidence" value="ECO:0007669"/>
    <property type="project" value="TreeGrafter"/>
</dbReference>
<evidence type="ECO:0000256" key="1">
    <source>
        <dbReference type="ARBA" id="ARBA00004141"/>
    </source>
</evidence>
<feature type="transmembrane region" description="Helical" evidence="13">
    <location>
        <begin position="174"/>
        <end position="194"/>
    </location>
</feature>
<feature type="transmembrane region" description="Helical" evidence="13">
    <location>
        <begin position="34"/>
        <end position="52"/>
    </location>
</feature>
<dbReference type="Proteomes" id="UP000323866">
    <property type="component" value="Unassembled WGS sequence"/>
</dbReference>
<evidence type="ECO:0000256" key="12">
    <source>
        <dbReference type="SAM" id="MobiDB-lite"/>
    </source>
</evidence>
<dbReference type="EMBL" id="JBGOGF010000013">
    <property type="protein sequence ID" value="MFA1773472.1"/>
    <property type="molecule type" value="Genomic_DNA"/>
</dbReference>
<sequence length="293" mass="31780">MSHPSTPPPPPASALNQERLQLLRQIQNALEGPMVFLGFVWLVLLVVELIWGLSPALQLVNYAIWGVFILDFLLQFTLAPEKLPFLKSNWLTAVSLVVPALRVFRIARFARVLGTVRAARGLRLVRVLSSLNRGMKSLGAAMGRRGFGYMLTLSVAVLFAGAAGMYAFENEVAGGLSSFSEALWWTAMILISLGSEYWPKTPEGRALCFVLALYGFSIFGYFTALLASFFLDQDAASPTSDVAGAHQVEELRQEVQELRRELQAVLALHQSAASGPTSPEKSAPGPNGDGGEG</sequence>
<feature type="domain" description="Ion transport" evidence="14">
    <location>
        <begin position="55"/>
        <end position="226"/>
    </location>
</feature>
<keyword evidence="11 15" id="KW-0407">Ion channel</keyword>
<dbReference type="GO" id="GO:0005249">
    <property type="term" value="F:voltage-gated potassium channel activity"/>
    <property type="evidence" value="ECO:0007669"/>
    <property type="project" value="InterPro"/>
</dbReference>
<name>A0A5M8Q2W9_9BACT</name>
<evidence type="ECO:0000256" key="4">
    <source>
        <dbReference type="ARBA" id="ARBA00022692"/>
    </source>
</evidence>
<dbReference type="Pfam" id="PF00520">
    <property type="entry name" value="Ion_trans"/>
    <property type="match status" value="1"/>
</dbReference>
<evidence type="ECO:0000259" key="14">
    <source>
        <dbReference type="Pfam" id="PF00520"/>
    </source>
</evidence>
<evidence type="ECO:0000313" key="15">
    <source>
        <dbReference type="EMBL" id="KAA6430245.1"/>
    </source>
</evidence>
<feature type="transmembrane region" description="Helical" evidence="13">
    <location>
        <begin position="59"/>
        <end position="78"/>
    </location>
</feature>